<evidence type="ECO:0000256" key="4">
    <source>
        <dbReference type="ARBA" id="ARBA00008142"/>
    </source>
</evidence>
<evidence type="ECO:0000256" key="9">
    <source>
        <dbReference type="RuleBase" id="RU004011"/>
    </source>
</evidence>
<dbReference type="GO" id="GO:0006241">
    <property type="term" value="P:CTP biosynthetic process"/>
    <property type="evidence" value="ECO:0007669"/>
    <property type="project" value="InterPro"/>
</dbReference>
<evidence type="ECO:0000256" key="7">
    <source>
        <dbReference type="ARBA" id="ARBA00022777"/>
    </source>
</evidence>
<feature type="domain" description="Nucleoside diphosphate kinase-like" evidence="10">
    <location>
        <begin position="3"/>
        <end position="108"/>
    </location>
</feature>
<dbReference type="PRINTS" id="PR01243">
    <property type="entry name" value="NUCDPKINASE"/>
</dbReference>
<comment type="similarity">
    <text evidence="4 8 9">Belongs to the NDK family.</text>
</comment>
<dbReference type="AlphaFoldDB" id="A0A8S0SMI7"/>
<dbReference type="GO" id="GO:0006183">
    <property type="term" value="P:GTP biosynthetic process"/>
    <property type="evidence" value="ECO:0007669"/>
    <property type="project" value="InterPro"/>
</dbReference>
<proteinExistence type="inferred from homology"/>
<dbReference type="EMBL" id="CACTIH010005442">
    <property type="protein sequence ID" value="CAA2992805.1"/>
    <property type="molecule type" value="Genomic_DNA"/>
</dbReference>
<dbReference type="SUPFAM" id="SSF54919">
    <property type="entry name" value="Nucleoside diphosphate kinase, NDK"/>
    <property type="match status" value="1"/>
</dbReference>
<dbReference type="SMART" id="SM00562">
    <property type="entry name" value="NDK"/>
    <property type="match status" value="1"/>
</dbReference>
<evidence type="ECO:0000313" key="11">
    <source>
        <dbReference type="EMBL" id="CAA2992805.1"/>
    </source>
</evidence>
<evidence type="ECO:0000256" key="1">
    <source>
        <dbReference type="ARBA" id="ARBA00000082"/>
    </source>
</evidence>
<sequence>MKVEETYIMIKPDGVQHGLVRNSTRIHIVKIVVKKFSSCKCRVGYEHYKDLQPKPFFPKLIDYITSGPLLCMAWEGVGVVASAHKVIGATNSLQAELGTIRGDLAIQT</sequence>
<evidence type="ECO:0000256" key="5">
    <source>
        <dbReference type="ARBA" id="ARBA00012966"/>
    </source>
</evidence>
<comment type="cofactor">
    <cofactor evidence="3">
        <name>Mg(2+)</name>
        <dbReference type="ChEBI" id="CHEBI:18420"/>
    </cofactor>
</comment>
<evidence type="ECO:0000256" key="8">
    <source>
        <dbReference type="PROSITE-ProRule" id="PRU00706"/>
    </source>
</evidence>
<dbReference type="EC" id="2.7.4.6" evidence="5"/>
<dbReference type="PANTHER" id="PTHR11349">
    <property type="entry name" value="NUCLEOSIDE DIPHOSPHATE KINASE"/>
    <property type="match status" value="1"/>
</dbReference>
<keyword evidence="12" id="KW-1185">Reference proteome</keyword>
<dbReference type="InterPro" id="IPR001564">
    <property type="entry name" value="Nucleoside_diP_kinase"/>
</dbReference>
<dbReference type="GO" id="GO:0006228">
    <property type="term" value="P:UTP biosynthetic process"/>
    <property type="evidence" value="ECO:0007669"/>
    <property type="project" value="InterPro"/>
</dbReference>
<protein>
    <recommendedName>
        <fullName evidence="5">nucleoside-diphosphate kinase</fullName>
        <ecNumber evidence="5">2.7.4.6</ecNumber>
    </recommendedName>
</protein>
<name>A0A8S0SMI7_OLEEU</name>
<evidence type="ECO:0000256" key="2">
    <source>
        <dbReference type="ARBA" id="ARBA00000937"/>
    </source>
</evidence>
<dbReference type="Gramene" id="OE9A047536T1">
    <property type="protein sequence ID" value="OE9A047536C1"/>
    <property type="gene ID" value="OE9A047536"/>
</dbReference>
<evidence type="ECO:0000259" key="10">
    <source>
        <dbReference type="SMART" id="SM00562"/>
    </source>
</evidence>
<dbReference type="PROSITE" id="PS51374">
    <property type="entry name" value="NDPK_LIKE"/>
    <property type="match status" value="1"/>
</dbReference>
<dbReference type="Gene3D" id="3.30.70.141">
    <property type="entry name" value="Nucleoside diphosphate kinase-like domain"/>
    <property type="match status" value="1"/>
</dbReference>
<keyword evidence="7 11" id="KW-0418">Kinase</keyword>
<reference evidence="11 12" key="1">
    <citation type="submission" date="2019-12" db="EMBL/GenBank/DDBJ databases">
        <authorList>
            <person name="Alioto T."/>
            <person name="Alioto T."/>
            <person name="Gomez Garrido J."/>
        </authorList>
    </citation>
    <scope>NUCLEOTIDE SEQUENCE [LARGE SCALE GENOMIC DNA]</scope>
</reference>
<dbReference type="GO" id="GO:0004550">
    <property type="term" value="F:nucleoside diphosphate kinase activity"/>
    <property type="evidence" value="ECO:0007669"/>
    <property type="project" value="UniProtKB-EC"/>
</dbReference>
<evidence type="ECO:0000256" key="6">
    <source>
        <dbReference type="ARBA" id="ARBA00022679"/>
    </source>
</evidence>
<dbReference type="Pfam" id="PF00334">
    <property type="entry name" value="NDK"/>
    <property type="match status" value="1"/>
</dbReference>
<comment type="caution">
    <text evidence="11">The sequence shown here is derived from an EMBL/GenBank/DDBJ whole genome shotgun (WGS) entry which is preliminary data.</text>
</comment>
<dbReference type="OrthoDB" id="2162449at2759"/>
<dbReference type="InterPro" id="IPR034907">
    <property type="entry name" value="NDK-like_dom"/>
</dbReference>
<keyword evidence="6" id="KW-0808">Transferase</keyword>
<comment type="catalytic activity">
    <reaction evidence="1">
        <text>a 2'-deoxyribonucleoside 5'-diphosphate + ATP = a 2'-deoxyribonucleoside 5'-triphosphate + ADP</text>
        <dbReference type="Rhea" id="RHEA:44640"/>
        <dbReference type="ChEBI" id="CHEBI:30616"/>
        <dbReference type="ChEBI" id="CHEBI:61560"/>
        <dbReference type="ChEBI" id="CHEBI:73316"/>
        <dbReference type="ChEBI" id="CHEBI:456216"/>
        <dbReference type="EC" id="2.7.4.6"/>
    </reaction>
</comment>
<evidence type="ECO:0000313" key="12">
    <source>
        <dbReference type="Proteomes" id="UP000594638"/>
    </source>
</evidence>
<evidence type="ECO:0000256" key="3">
    <source>
        <dbReference type="ARBA" id="ARBA00001946"/>
    </source>
</evidence>
<gene>
    <name evidence="11" type="ORF">OLEA9_A047536</name>
</gene>
<comment type="caution">
    <text evidence="8">Lacks conserved residue(s) required for the propagation of feature annotation.</text>
</comment>
<accession>A0A8S0SMI7</accession>
<comment type="catalytic activity">
    <reaction evidence="2">
        <text>a ribonucleoside 5'-diphosphate + ATP = a ribonucleoside 5'-triphosphate + ADP</text>
        <dbReference type="Rhea" id="RHEA:18113"/>
        <dbReference type="ChEBI" id="CHEBI:30616"/>
        <dbReference type="ChEBI" id="CHEBI:57930"/>
        <dbReference type="ChEBI" id="CHEBI:61557"/>
        <dbReference type="ChEBI" id="CHEBI:456216"/>
        <dbReference type="EC" id="2.7.4.6"/>
    </reaction>
</comment>
<dbReference type="Proteomes" id="UP000594638">
    <property type="component" value="Unassembled WGS sequence"/>
</dbReference>
<organism evidence="11 12">
    <name type="scientific">Olea europaea subsp. europaea</name>
    <dbReference type="NCBI Taxonomy" id="158383"/>
    <lineage>
        <taxon>Eukaryota</taxon>
        <taxon>Viridiplantae</taxon>
        <taxon>Streptophyta</taxon>
        <taxon>Embryophyta</taxon>
        <taxon>Tracheophyta</taxon>
        <taxon>Spermatophyta</taxon>
        <taxon>Magnoliopsida</taxon>
        <taxon>eudicotyledons</taxon>
        <taxon>Gunneridae</taxon>
        <taxon>Pentapetalae</taxon>
        <taxon>asterids</taxon>
        <taxon>lamiids</taxon>
        <taxon>Lamiales</taxon>
        <taxon>Oleaceae</taxon>
        <taxon>Oleeae</taxon>
        <taxon>Olea</taxon>
    </lineage>
</organism>
<dbReference type="InterPro" id="IPR036850">
    <property type="entry name" value="NDK-like_dom_sf"/>
</dbReference>